<gene>
    <name evidence="2" type="ORF">ACGRH2_23170</name>
</gene>
<evidence type="ECO:0000313" key="3">
    <source>
        <dbReference type="Proteomes" id="UP001607125"/>
    </source>
</evidence>
<keyword evidence="1" id="KW-0732">Signal</keyword>
<reference evidence="2 3" key="1">
    <citation type="submission" date="2024-10" db="EMBL/GenBank/DDBJ databases">
        <authorList>
            <person name="Yibar A."/>
            <person name="Saticioglu I.B."/>
            <person name="Duman M."/>
            <person name="Ajmi N."/>
            <person name="Gurler F."/>
            <person name="Ay H."/>
            <person name="Onuk E."/>
            <person name="Guler S."/>
            <person name="Romalde J.L."/>
        </authorList>
    </citation>
    <scope>NUCLEOTIDE SEQUENCE [LARGE SCALE GENOMIC DNA]</scope>
    <source>
        <strain evidence="2 3">1-TCBS-B</strain>
    </source>
</reference>
<dbReference type="Proteomes" id="UP001607125">
    <property type="component" value="Unassembled WGS sequence"/>
</dbReference>
<keyword evidence="3" id="KW-1185">Reference proteome</keyword>
<protein>
    <recommendedName>
        <fullName evidence="4">Porin</fullName>
    </recommendedName>
</protein>
<proteinExistence type="predicted"/>
<sequence>MRKLSATLWLGFAFISPNLLSAEHEAGMWEGISLPGYGDVNPKPGMWDGIELSGYGRVTGAQVEFQSTDESLRDIGGFGTVLMTTSSDSSKEKRTRMLTGYEYEEYVYKNAPSQLFKSFIFADGSTKVSENFRLAYVIKETHAYRGKDRVSEGNALLTIDLMPRYEKWVNENFNYAVEIGYEKVSGFEESTQYQITPELNFSFGKHFLHLNLESGYWKEEKAMFYESEPLYVYRFNDWINLGGKFLFHEDKNDFAWKETAFKPLVQFRFDNNVYLELRYEKGETEIFDGTGYDYSNYALYTEIPVNSSMSLLADLAYRDHKQRNANEYTWGDKEGVFAKVGIIWNF</sequence>
<feature type="signal peptide" evidence="1">
    <location>
        <begin position="1"/>
        <end position="21"/>
    </location>
</feature>
<comment type="caution">
    <text evidence="2">The sequence shown here is derived from an EMBL/GenBank/DDBJ whole genome shotgun (WGS) entry which is preliminary data.</text>
</comment>
<name>A0ABW7IPC1_9VIBR</name>
<organism evidence="2 3">
    <name type="scientific">Vibrio barjaei</name>
    <dbReference type="NCBI Taxonomy" id="1676683"/>
    <lineage>
        <taxon>Bacteria</taxon>
        <taxon>Pseudomonadati</taxon>
        <taxon>Pseudomonadota</taxon>
        <taxon>Gammaproteobacteria</taxon>
        <taxon>Vibrionales</taxon>
        <taxon>Vibrionaceae</taxon>
        <taxon>Vibrio</taxon>
    </lineage>
</organism>
<evidence type="ECO:0000313" key="2">
    <source>
        <dbReference type="EMBL" id="MFH0263302.1"/>
    </source>
</evidence>
<evidence type="ECO:0008006" key="4">
    <source>
        <dbReference type="Google" id="ProtNLM"/>
    </source>
</evidence>
<evidence type="ECO:0000256" key="1">
    <source>
        <dbReference type="SAM" id="SignalP"/>
    </source>
</evidence>
<dbReference type="RefSeq" id="WP_394630140.1">
    <property type="nucleotide sequence ID" value="NZ_JBIHSF010000011.1"/>
</dbReference>
<dbReference type="EMBL" id="JBIHSF010000011">
    <property type="protein sequence ID" value="MFH0263302.1"/>
    <property type="molecule type" value="Genomic_DNA"/>
</dbReference>
<accession>A0ABW7IPC1</accession>
<feature type="chain" id="PRO_5045773706" description="Porin" evidence="1">
    <location>
        <begin position="22"/>
        <end position="346"/>
    </location>
</feature>